<evidence type="ECO:0000259" key="2">
    <source>
        <dbReference type="Pfam" id="PF12728"/>
    </source>
</evidence>
<proteinExistence type="predicted"/>
<keyword evidence="4" id="KW-1185">Reference proteome</keyword>
<accession>A0A3D8P0S1</accession>
<feature type="domain" description="Helix-turn-helix" evidence="2">
    <location>
        <begin position="4"/>
        <end position="45"/>
    </location>
</feature>
<dbReference type="EMBL" id="QSLN01000037">
    <property type="protein sequence ID" value="RDV80485.1"/>
    <property type="molecule type" value="Genomic_DNA"/>
</dbReference>
<dbReference type="InterPro" id="IPR041657">
    <property type="entry name" value="HTH_17"/>
</dbReference>
<dbReference type="RefSeq" id="WP_115793481.1">
    <property type="nucleotide sequence ID" value="NZ_QSLN01000037.1"/>
</dbReference>
<evidence type="ECO:0000256" key="1">
    <source>
        <dbReference type="SAM" id="Coils"/>
    </source>
</evidence>
<dbReference type="OrthoDB" id="2991292at2"/>
<dbReference type="Pfam" id="PF12728">
    <property type="entry name" value="HTH_17"/>
    <property type="match status" value="1"/>
</dbReference>
<evidence type="ECO:0000313" key="3">
    <source>
        <dbReference type="EMBL" id="RDV80485.1"/>
    </source>
</evidence>
<name>A0A3D8P0S1_9THEO</name>
<protein>
    <submittedName>
        <fullName evidence="3">Helix-turn-helix domain-containing protein</fullName>
    </submittedName>
</protein>
<evidence type="ECO:0000313" key="4">
    <source>
        <dbReference type="Proteomes" id="UP000256329"/>
    </source>
</evidence>
<keyword evidence="1" id="KW-0175">Coiled coil</keyword>
<comment type="caution">
    <text evidence="3">The sequence shown here is derived from an EMBL/GenBank/DDBJ whole genome shotgun (WGS) entry which is preliminary data.</text>
</comment>
<organism evidence="3 4">
    <name type="scientific">Ammonifex thiophilus</name>
    <dbReference type="NCBI Taxonomy" id="444093"/>
    <lineage>
        <taxon>Bacteria</taxon>
        <taxon>Bacillati</taxon>
        <taxon>Bacillota</taxon>
        <taxon>Clostridia</taxon>
        <taxon>Thermoanaerobacterales</taxon>
        <taxon>Thermoanaerobacteraceae</taxon>
        <taxon>Ammonifex</taxon>
    </lineage>
</organism>
<dbReference type="Proteomes" id="UP000256329">
    <property type="component" value="Unassembled WGS sequence"/>
</dbReference>
<feature type="coiled-coil region" evidence="1">
    <location>
        <begin position="126"/>
        <end position="174"/>
    </location>
</feature>
<sequence>MEELSLKEAAEVLGISLSTARRWVKTGRLNATLREGPYGPEYVIPWGEIERIKAGRPNPPPATPTIVEEDPGVVVPREWLVGVVRQALEQALSNTVNQVARGMEETLTTLIRGVEETFSNHWSEVEQGLRRELERLRAELAATRELLLRQEEEKRSVEERYARLLEERDKQLMEEMRRMLQPKKKPWWKFWG</sequence>
<reference evidence="3 4" key="1">
    <citation type="submission" date="2018-08" db="EMBL/GenBank/DDBJ databases">
        <title>Form III RuBisCO-mediated autotrophy in Thermodesulfobium bacteria.</title>
        <authorList>
            <person name="Toshchakov S.V."/>
            <person name="Kublanov I.V."/>
            <person name="Frolov E."/>
            <person name="Bonch-Osmolovskaya E.A."/>
            <person name="Tourova T.P."/>
            <person name="Chernych N.A."/>
            <person name="Lebedinsky A.V."/>
        </authorList>
    </citation>
    <scope>NUCLEOTIDE SEQUENCE [LARGE SCALE GENOMIC DNA]</scope>
    <source>
        <strain evidence="3 4">SR</strain>
    </source>
</reference>
<gene>
    <name evidence="3" type="ORF">DXX99_10800</name>
</gene>
<dbReference type="AlphaFoldDB" id="A0A3D8P0S1"/>